<name>B8LBI0_THAPS</name>
<dbReference type="Proteomes" id="UP000001449">
    <property type="component" value="Chromosome 11"/>
</dbReference>
<dbReference type="eggNOG" id="ENOG502SQSY">
    <property type="taxonomic scope" value="Eukaryota"/>
</dbReference>
<gene>
    <name evidence="1" type="ORF">THAPSDRAFT_24386</name>
</gene>
<dbReference type="KEGG" id="tps:THAPSDRAFT_24386"/>
<dbReference type="HOGENOM" id="CLU_1122014_0_0_1"/>
<protein>
    <submittedName>
        <fullName evidence="1">Uncharacterized protein</fullName>
    </submittedName>
</protein>
<evidence type="ECO:0000313" key="2">
    <source>
        <dbReference type="Proteomes" id="UP000001449"/>
    </source>
</evidence>
<dbReference type="InParanoid" id="B8LBI0"/>
<accession>B8LBI0</accession>
<dbReference type="EMBL" id="DS999415">
    <property type="protein sequence ID" value="EED87325.1"/>
    <property type="molecule type" value="Genomic_DNA"/>
</dbReference>
<reference evidence="1 2" key="2">
    <citation type="journal article" date="2008" name="Nature">
        <title>The Phaeodactylum genome reveals the evolutionary history of diatom genomes.</title>
        <authorList>
            <person name="Bowler C."/>
            <person name="Allen A.E."/>
            <person name="Badger J.H."/>
            <person name="Grimwood J."/>
            <person name="Jabbari K."/>
            <person name="Kuo A."/>
            <person name="Maheswari U."/>
            <person name="Martens C."/>
            <person name="Maumus F."/>
            <person name="Otillar R.P."/>
            <person name="Rayko E."/>
            <person name="Salamov A."/>
            <person name="Vandepoele K."/>
            <person name="Beszteri B."/>
            <person name="Gruber A."/>
            <person name="Heijde M."/>
            <person name="Katinka M."/>
            <person name="Mock T."/>
            <person name="Valentin K."/>
            <person name="Verret F."/>
            <person name="Berges J.A."/>
            <person name="Brownlee C."/>
            <person name="Cadoret J.P."/>
            <person name="Chiovitti A."/>
            <person name="Choi C.J."/>
            <person name="Coesel S."/>
            <person name="De Martino A."/>
            <person name="Detter J.C."/>
            <person name="Durkin C."/>
            <person name="Falciatore A."/>
            <person name="Fournet J."/>
            <person name="Haruta M."/>
            <person name="Huysman M.J."/>
            <person name="Jenkins B.D."/>
            <person name="Jiroutova K."/>
            <person name="Jorgensen R.E."/>
            <person name="Joubert Y."/>
            <person name="Kaplan A."/>
            <person name="Kroger N."/>
            <person name="Kroth P.G."/>
            <person name="La Roche J."/>
            <person name="Lindquist E."/>
            <person name="Lommer M."/>
            <person name="Martin-Jezequel V."/>
            <person name="Lopez P.J."/>
            <person name="Lucas S."/>
            <person name="Mangogna M."/>
            <person name="McGinnis K."/>
            <person name="Medlin L.K."/>
            <person name="Montsant A."/>
            <person name="Oudot-Le Secq M.P."/>
            <person name="Napoli C."/>
            <person name="Obornik M."/>
            <person name="Parker M.S."/>
            <person name="Petit J.L."/>
            <person name="Porcel B.M."/>
            <person name="Poulsen N."/>
            <person name="Robison M."/>
            <person name="Rychlewski L."/>
            <person name="Rynearson T.A."/>
            <person name="Schmutz J."/>
            <person name="Shapiro H."/>
            <person name="Siaut M."/>
            <person name="Stanley M."/>
            <person name="Sussman M.R."/>
            <person name="Taylor A.R."/>
            <person name="Vardi A."/>
            <person name="von Dassow P."/>
            <person name="Vyverman W."/>
            <person name="Willis A."/>
            <person name="Wyrwicz L.S."/>
            <person name="Rokhsar D.S."/>
            <person name="Weissenbach J."/>
            <person name="Armbrust E.V."/>
            <person name="Green B.R."/>
            <person name="Van de Peer Y."/>
            <person name="Grigoriev I.V."/>
        </authorList>
    </citation>
    <scope>NUCLEOTIDE SEQUENCE [LARGE SCALE GENOMIC DNA]</scope>
    <source>
        <strain evidence="1 2">CCMP1335</strain>
    </source>
</reference>
<evidence type="ECO:0000313" key="1">
    <source>
        <dbReference type="EMBL" id="EED87325.1"/>
    </source>
</evidence>
<sequence>MHHQNYVATQTDKSKTILDVRLSIGLTNDALFLIDGFQFQLCNTQAEGSSHISLPGVNGPRPHLSSGAHHINHGKDGSFIDMNGLQNVQLKDGVWEMIWRDNRPAGLIVCGFNLERSASRNDVTLDCGNVYMTFPVWSKTGLMENQYLKMVAQREYEAFEAKRNSHLELMKNTQNILTKALHFRNAAAATEEMDNTGLHLMTNVPSKHDVLEIGEGLQLVKTGTVWSRNGSFSDNNHQLLGIAMLLSK</sequence>
<dbReference type="OMA" id="HIRFIAV"/>
<reference evidence="1 2" key="1">
    <citation type="journal article" date="2004" name="Science">
        <title>The genome of the diatom Thalassiosira pseudonana: ecology, evolution, and metabolism.</title>
        <authorList>
            <person name="Armbrust E.V."/>
            <person name="Berges J.A."/>
            <person name="Bowler C."/>
            <person name="Green B.R."/>
            <person name="Martinez D."/>
            <person name="Putnam N.H."/>
            <person name="Zhou S."/>
            <person name="Allen A.E."/>
            <person name="Apt K.E."/>
            <person name="Bechner M."/>
            <person name="Brzezinski M.A."/>
            <person name="Chaal B.K."/>
            <person name="Chiovitti A."/>
            <person name="Davis A.K."/>
            <person name="Demarest M.S."/>
            <person name="Detter J.C."/>
            <person name="Glavina T."/>
            <person name="Goodstein D."/>
            <person name="Hadi M.Z."/>
            <person name="Hellsten U."/>
            <person name="Hildebrand M."/>
            <person name="Jenkins B.D."/>
            <person name="Jurka J."/>
            <person name="Kapitonov V.V."/>
            <person name="Kroger N."/>
            <person name="Lau W.W."/>
            <person name="Lane T.W."/>
            <person name="Larimer F.W."/>
            <person name="Lippmeier J.C."/>
            <person name="Lucas S."/>
            <person name="Medina M."/>
            <person name="Montsant A."/>
            <person name="Obornik M."/>
            <person name="Parker M.S."/>
            <person name="Palenik B."/>
            <person name="Pazour G.J."/>
            <person name="Richardson P.M."/>
            <person name="Rynearson T.A."/>
            <person name="Saito M.A."/>
            <person name="Schwartz D.C."/>
            <person name="Thamatrakoln K."/>
            <person name="Valentin K."/>
            <person name="Vardi A."/>
            <person name="Wilkerson F.P."/>
            <person name="Rokhsar D.S."/>
        </authorList>
    </citation>
    <scope>NUCLEOTIDE SEQUENCE [LARGE SCALE GENOMIC DNA]</scope>
    <source>
        <strain evidence="1 2">CCMP1335</strain>
    </source>
</reference>
<dbReference type="RefSeq" id="XP_002296629.1">
    <property type="nucleotide sequence ID" value="XM_002296593.1"/>
</dbReference>
<dbReference type="AlphaFoldDB" id="B8LBI0"/>
<organism evidence="1 2">
    <name type="scientific">Thalassiosira pseudonana</name>
    <name type="common">Marine diatom</name>
    <name type="synonym">Cyclotella nana</name>
    <dbReference type="NCBI Taxonomy" id="35128"/>
    <lineage>
        <taxon>Eukaryota</taxon>
        <taxon>Sar</taxon>
        <taxon>Stramenopiles</taxon>
        <taxon>Ochrophyta</taxon>
        <taxon>Bacillariophyta</taxon>
        <taxon>Coscinodiscophyceae</taxon>
        <taxon>Thalassiosirophycidae</taxon>
        <taxon>Thalassiosirales</taxon>
        <taxon>Thalassiosiraceae</taxon>
        <taxon>Thalassiosira</taxon>
    </lineage>
</organism>
<dbReference type="GeneID" id="7444501"/>
<dbReference type="PaxDb" id="35128-Thaps24386"/>
<proteinExistence type="predicted"/>
<keyword evidence="2" id="KW-1185">Reference proteome</keyword>